<gene>
    <name evidence="2" type="ORF">PILCRDRAFT_15190</name>
</gene>
<evidence type="ECO:0000256" key="1">
    <source>
        <dbReference type="SAM" id="MobiDB-lite"/>
    </source>
</evidence>
<dbReference type="EMBL" id="KN833080">
    <property type="protein sequence ID" value="KIM73538.1"/>
    <property type="molecule type" value="Genomic_DNA"/>
</dbReference>
<sequence length="292" mass="32643">MTNHRDKPDASQGLDDELPRLMAQQHLDEDDRDDSEPRQRSRQYYDDAPGVSVSSVPNMPYRQTRGHRSRNLHLELDIPCEFAQFTQITWSMTPHGTPVNTHVPNTSRQRAAPIPAPDFGSLPSQEILASSNVDVFGSPATRIKTESPSKHTCTPSATSNPSDTPRHQRSRMEHCTVLLTGAADPPNIGILIDDNEIHGVDPSWPVPVYPLIDGETHPDEPLPNIPVAPRRYYVIFKGLCPGVYYDKWQPLEVLCKNLKGGTGHWRGFPTLCKAICKFEKGEKVVILNIGHH</sequence>
<dbReference type="InParanoid" id="A0A0C3AI93"/>
<proteinExistence type="predicted"/>
<dbReference type="AlphaFoldDB" id="A0A0C3AI93"/>
<organism evidence="2 3">
    <name type="scientific">Piloderma croceum (strain F 1598)</name>
    <dbReference type="NCBI Taxonomy" id="765440"/>
    <lineage>
        <taxon>Eukaryota</taxon>
        <taxon>Fungi</taxon>
        <taxon>Dikarya</taxon>
        <taxon>Basidiomycota</taxon>
        <taxon>Agaricomycotina</taxon>
        <taxon>Agaricomycetes</taxon>
        <taxon>Agaricomycetidae</taxon>
        <taxon>Atheliales</taxon>
        <taxon>Atheliaceae</taxon>
        <taxon>Piloderma</taxon>
    </lineage>
</organism>
<protein>
    <submittedName>
        <fullName evidence="2">Uncharacterized protein</fullName>
    </submittedName>
</protein>
<feature type="compositionally biased region" description="Polar residues" evidence="1">
    <location>
        <begin position="150"/>
        <end position="163"/>
    </location>
</feature>
<evidence type="ECO:0000313" key="2">
    <source>
        <dbReference type="EMBL" id="KIM73538.1"/>
    </source>
</evidence>
<feature type="compositionally biased region" description="Basic and acidic residues" evidence="1">
    <location>
        <begin position="35"/>
        <end position="45"/>
    </location>
</feature>
<reference evidence="2 3" key="1">
    <citation type="submission" date="2014-04" db="EMBL/GenBank/DDBJ databases">
        <authorList>
            <consortium name="DOE Joint Genome Institute"/>
            <person name="Kuo A."/>
            <person name="Tarkka M."/>
            <person name="Buscot F."/>
            <person name="Kohler A."/>
            <person name="Nagy L.G."/>
            <person name="Floudas D."/>
            <person name="Copeland A."/>
            <person name="Barry K.W."/>
            <person name="Cichocki N."/>
            <person name="Veneault-Fourrey C."/>
            <person name="LaButti K."/>
            <person name="Lindquist E.A."/>
            <person name="Lipzen A."/>
            <person name="Lundell T."/>
            <person name="Morin E."/>
            <person name="Murat C."/>
            <person name="Sun H."/>
            <person name="Tunlid A."/>
            <person name="Henrissat B."/>
            <person name="Grigoriev I.V."/>
            <person name="Hibbett D.S."/>
            <person name="Martin F."/>
            <person name="Nordberg H.P."/>
            <person name="Cantor M.N."/>
            <person name="Hua S.X."/>
        </authorList>
    </citation>
    <scope>NUCLEOTIDE SEQUENCE [LARGE SCALE GENOMIC DNA]</scope>
    <source>
        <strain evidence="2 3">F 1598</strain>
    </source>
</reference>
<reference evidence="3" key="2">
    <citation type="submission" date="2015-01" db="EMBL/GenBank/DDBJ databases">
        <title>Evolutionary Origins and Diversification of the Mycorrhizal Mutualists.</title>
        <authorList>
            <consortium name="DOE Joint Genome Institute"/>
            <consortium name="Mycorrhizal Genomics Consortium"/>
            <person name="Kohler A."/>
            <person name="Kuo A."/>
            <person name="Nagy L.G."/>
            <person name="Floudas D."/>
            <person name="Copeland A."/>
            <person name="Barry K.W."/>
            <person name="Cichocki N."/>
            <person name="Veneault-Fourrey C."/>
            <person name="LaButti K."/>
            <person name="Lindquist E.A."/>
            <person name="Lipzen A."/>
            <person name="Lundell T."/>
            <person name="Morin E."/>
            <person name="Murat C."/>
            <person name="Riley R."/>
            <person name="Ohm R."/>
            <person name="Sun H."/>
            <person name="Tunlid A."/>
            <person name="Henrissat B."/>
            <person name="Grigoriev I.V."/>
            <person name="Hibbett D.S."/>
            <person name="Martin F."/>
        </authorList>
    </citation>
    <scope>NUCLEOTIDE SEQUENCE [LARGE SCALE GENOMIC DNA]</scope>
    <source>
        <strain evidence="3">F 1598</strain>
    </source>
</reference>
<keyword evidence="3" id="KW-1185">Reference proteome</keyword>
<name>A0A0C3AI93_PILCF</name>
<feature type="region of interest" description="Disordered" evidence="1">
    <location>
        <begin position="1"/>
        <end position="67"/>
    </location>
</feature>
<feature type="region of interest" description="Disordered" evidence="1">
    <location>
        <begin position="140"/>
        <end position="169"/>
    </location>
</feature>
<dbReference type="HOGENOM" id="CLU_953495_0_0_1"/>
<dbReference type="Proteomes" id="UP000054166">
    <property type="component" value="Unassembled WGS sequence"/>
</dbReference>
<accession>A0A0C3AI93</accession>
<evidence type="ECO:0000313" key="3">
    <source>
        <dbReference type="Proteomes" id="UP000054166"/>
    </source>
</evidence>